<dbReference type="PROSITE" id="PS50869">
    <property type="entry name" value="BRICHOS"/>
    <property type="match status" value="1"/>
</dbReference>
<dbReference type="GO" id="GO:0010008">
    <property type="term" value="C:endosome membrane"/>
    <property type="evidence" value="ECO:0007669"/>
    <property type="project" value="UniProtKB-SubCell"/>
</dbReference>
<dbReference type="PANTHER" id="PTHR10962">
    <property type="entry name" value="INTEGRAL TRANSMEMBRANE PROTEIN 2"/>
    <property type="match status" value="1"/>
</dbReference>
<keyword evidence="13" id="KW-0325">Glycoprotein</keyword>
<keyword evidence="8 14" id="KW-0735">Signal-anchor</keyword>
<evidence type="ECO:0000256" key="4">
    <source>
        <dbReference type="ARBA" id="ARBA00006794"/>
    </source>
</evidence>
<feature type="domain" description="BRICHOS" evidence="15">
    <location>
        <begin position="143"/>
        <end position="237"/>
    </location>
</feature>
<evidence type="ECO:0000259" key="15">
    <source>
        <dbReference type="PROSITE" id="PS50869"/>
    </source>
</evidence>
<dbReference type="Pfam" id="PF04089">
    <property type="entry name" value="BRICHOS"/>
    <property type="match status" value="1"/>
</dbReference>
<evidence type="ECO:0000256" key="9">
    <source>
        <dbReference type="ARBA" id="ARBA00022989"/>
    </source>
</evidence>
<comment type="similarity">
    <text evidence="4 14">Belongs to the ITM2 family.</text>
</comment>
<keyword evidence="12" id="KW-1015">Disulfide bond</keyword>
<keyword evidence="10" id="KW-0333">Golgi apparatus</keyword>
<keyword evidence="6" id="KW-0812">Transmembrane</keyword>
<proteinExistence type="inferred from homology"/>
<reference evidence="16" key="1">
    <citation type="submission" date="2025-08" db="UniProtKB">
        <authorList>
            <consortium name="Ensembl"/>
        </authorList>
    </citation>
    <scope>IDENTIFICATION</scope>
</reference>
<evidence type="ECO:0000313" key="16">
    <source>
        <dbReference type="Ensembl" id="ENSCCRP00015086489.1"/>
    </source>
</evidence>
<keyword evidence="11" id="KW-0472">Membrane</keyword>
<evidence type="ECO:0000256" key="2">
    <source>
        <dbReference type="ARBA" id="ARBA00004401"/>
    </source>
</evidence>
<accession>A0A8C1XSS5</accession>
<evidence type="ECO:0000256" key="11">
    <source>
        <dbReference type="ARBA" id="ARBA00023136"/>
    </source>
</evidence>
<dbReference type="Ensembl" id="ENSCCRT00015089289.1">
    <property type="protein sequence ID" value="ENSCCRP00015086489.1"/>
    <property type="gene ID" value="ENSCCRG00015034903.1"/>
</dbReference>
<dbReference type="AlphaFoldDB" id="A0A8C1XSS5"/>
<evidence type="ECO:0000256" key="5">
    <source>
        <dbReference type="ARBA" id="ARBA00022475"/>
    </source>
</evidence>
<evidence type="ECO:0000256" key="14">
    <source>
        <dbReference type="RuleBase" id="RU367061"/>
    </source>
</evidence>
<evidence type="ECO:0000313" key="17">
    <source>
        <dbReference type="Proteomes" id="UP000694700"/>
    </source>
</evidence>
<dbReference type="Proteomes" id="UP000694700">
    <property type="component" value="Unplaced"/>
</dbReference>
<evidence type="ECO:0000256" key="7">
    <source>
        <dbReference type="ARBA" id="ARBA00022753"/>
    </source>
</evidence>
<sequence>MHFQVDFLVAVTRGSERCRCCDLSCASHSHIIIAADQETQRFHFALSFSVELAEINTLQKLFNMVKVSFNKALAIKDPKKETLIPDVQEDQVFVCGLKYFEEDYEFDEEVEVEAEAPLRLIEENVSFFEDDEVELIKVPVPEFADGDPAGILHDFTMKLTAYLDLNLDKCYIINLNTSIVMPPRDFQEFLVNIKAGMYLPQTYLVREEMMITERLDSTSELGYYINKLCKDKDTYRLQRIENILGMQKREALNCYKIRHFENKFVVETLICEP</sequence>
<evidence type="ECO:0000256" key="13">
    <source>
        <dbReference type="ARBA" id="ARBA00023180"/>
    </source>
</evidence>
<dbReference type="PANTHER" id="PTHR10962:SF4">
    <property type="entry name" value="INTEGRAL MEMBRANE PROTEIN 2B"/>
    <property type="match status" value="1"/>
</dbReference>
<keyword evidence="5 14" id="KW-1003">Cell membrane</keyword>
<dbReference type="GO" id="GO:0070062">
    <property type="term" value="C:extracellular exosome"/>
    <property type="evidence" value="ECO:0007669"/>
    <property type="project" value="TreeGrafter"/>
</dbReference>
<evidence type="ECO:0000256" key="6">
    <source>
        <dbReference type="ARBA" id="ARBA00022692"/>
    </source>
</evidence>
<dbReference type="SMART" id="SM01039">
    <property type="entry name" value="BRICHOS"/>
    <property type="match status" value="1"/>
</dbReference>
<comment type="subcellular location">
    <subcellularLocation>
        <location evidence="2">Cell membrane</location>
        <topology evidence="2">Single-pass type II membrane protein</topology>
    </subcellularLocation>
    <subcellularLocation>
        <location evidence="3">Endosome membrane</location>
        <topology evidence="3">Single-pass type II membrane protein</topology>
    </subcellularLocation>
    <subcellularLocation>
        <location evidence="1">Golgi apparatus membrane</location>
        <topology evidence="1">Single-pass type II membrane protein</topology>
    </subcellularLocation>
    <subcellularLocation>
        <location evidence="14">Membrane</location>
        <topology evidence="14">Single-pass type II membrane protein</topology>
    </subcellularLocation>
</comment>
<evidence type="ECO:0000256" key="1">
    <source>
        <dbReference type="ARBA" id="ARBA00004323"/>
    </source>
</evidence>
<dbReference type="InterPro" id="IPR007084">
    <property type="entry name" value="BRICHOS_dom"/>
</dbReference>
<dbReference type="GO" id="GO:0005886">
    <property type="term" value="C:plasma membrane"/>
    <property type="evidence" value="ECO:0007669"/>
    <property type="project" value="UniProtKB-SubCell"/>
</dbReference>
<protein>
    <recommendedName>
        <fullName evidence="14">Integral membrane protein 2</fullName>
    </recommendedName>
</protein>
<dbReference type="GO" id="GO:0042985">
    <property type="term" value="P:negative regulation of amyloid precursor protein biosynthetic process"/>
    <property type="evidence" value="ECO:0007669"/>
    <property type="project" value="TreeGrafter"/>
</dbReference>
<dbReference type="GO" id="GO:0000139">
    <property type="term" value="C:Golgi membrane"/>
    <property type="evidence" value="ECO:0007669"/>
    <property type="project" value="UniProtKB-SubCell"/>
</dbReference>
<organism evidence="16 17">
    <name type="scientific">Cyprinus carpio</name>
    <name type="common">Common carp</name>
    <dbReference type="NCBI Taxonomy" id="7962"/>
    <lineage>
        <taxon>Eukaryota</taxon>
        <taxon>Metazoa</taxon>
        <taxon>Chordata</taxon>
        <taxon>Craniata</taxon>
        <taxon>Vertebrata</taxon>
        <taxon>Euteleostomi</taxon>
        <taxon>Actinopterygii</taxon>
        <taxon>Neopterygii</taxon>
        <taxon>Teleostei</taxon>
        <taxon>Ostariophysi</taxon>
        <taxon>Cypriniformes</taxon>
        <taxon>Cyprinidae</taxon>
        <taxon>Cyprininae</taxon>
        <taxon>Cyprinus</taxon>
    </lineage>
</organism>
<evidence type="ECO:0000256" key="12">
    <source>
        <dbReference type="ARBA" id="ARBA00023157"/>
    </source>
</evidence>
<name>A0A8C1XSS5_CYPCA</name>
<keyword evidence="7" id="KW-0967">Endosome</keyword>
<evidence type="ECO:0000256" key="3">
    <source>
        <dbReference type="ARBA" id="ARBA00004639"/>
    </source>
</evidence>
<dbReference type="GO" id="GO:0001540">
    <property type="term" value="F:amyloid-beta binding"/>
    <property type="evidence" value="ECO:0007669"/>
    <property type="project" value="TreeGrafter"/>
</dbReference>
<evidence type="ECO:0000256" key="8">
    <source>
        <dbReference type="ARBA" id="ARBA00022968"/>
    </source>
</evidence>
<dbReference type="InterPro" id="IPR040145">
    <property type="entry name" value="ITM2"/>
</dbReference>
<keyword evidence="9" id="KW-1133">Transmembrane helix</keyword>
<evidence type="ECO:0000256" key="10">
    <source>
        <dbReference type="ARBA" id="ARBA00023034"/>
    </source>
</evidence>